<proteinExistence type="predicted"/>
<gene>
    <name evidence="1" type="ORF">PS896_02151</name>
</gene>
<protein>
    <submittedName>
        <fullName evidence="1">Uncharacterized protein</fullName>
    </submittedName>
</protein>
<accession>A0A423M2Z6</accession>
<dbReference type="InterPro" id="IPR036388">
    <property type="entry name" value="WH-like_DNA-bd_sf"/>
</dbReference>
<name>A0A423M2Z6_PSEFL</name>
<dbReference type="AlphaFoldDB" id="A0A423M2Z6"/>
<evidence type="ECO:0000313" key="2">
    <source>
        <dbReference type="Proteomes" id="UP000377224"/>
    </source>
</evidence>
<dbReference type="Gene3D" id="1.10.10.10">
    <property type="entry name" value="Winged helix-like DNA-binding domain superfamily/Winged helix DNA-binding domain"/>
    <property type="match status" value="1"/>
</dbReference>
<sequence length="186" mass="20834">MNEKTYIIALRDFTDEINPYGTSRGKQTYAKLLDHIDTYKDASIIGVSFSNLEGADTSFLRESLIYIIKRYSKKITFFAFDFLDEDIFENLNSAAVSGKERLTCWVGNQCRFAGLEPTAASKPLLELVISRRSTTTAKVAEELSISVQNASTRLKRLAEEGFLMRVEEAAETGGKEFIYQVVGKSA</sequence>
<evidence type="ECO:0000313" key="1">
    <source>
        <dbReference type="EMBL" id="VVO87634.1"/>
    </source>
</evidence>
<dbReference type="SUPFAM" id="SSF46785">
    <property type="entry name" value="Winged helix' DNA-binding domain"/>
    <property type="match status" value="1"/>
</dbReference>
<dbReference type="EMBL" id="CABVIN010000002">
    <property type="protein sequence ID" value="VVO87634.1"/>
    <property type="molecule type" value="Genomic_DNA"/>
</dbReference>
<dbReference type="Proteomes" id="UP000377224">
    <property type="component" value="Unassembled WGS sequence"/>
</dbReference>
<organism evidence="1 2">
    <name type="scientific">Pseudomonas fluorescens</name>
    <dbReference type="NCBI Taxonomy" id="294"/>
    <lineage>
        <taxon>Bacteria</taxon>
        <taxon>Pseudomonadati</taxon>
        <taxon>Pseudomonadota</taxon>
        <taxon>Gammaproteobacteria</taxon>
        <taxon>Pseudomonadales</taxon>
        <taxon>Pseudomonadaceae</taxon>
        <taxon>Pseudomonas</taxon>
    </lineage>
</organism>
<reference evidence="1 2" key="1">
    <citation type="submission" date="2019-09" db="EMBL/GenBank/DDBJ databases">
        <authorList>
            <person name="Chandra G."/>
            <person name="Truman W A."/>
        </authorList>
    </citation>
    <scope>NUCLEOTIDE SEQUENCE [LARGE SCALE GENOMIC DNA]</scope>
    <source>
        <strain evidence="1">PS896</strain>
    </source>
</reference>
<dbReference type="RefSeq" id="WP_123441819.1">
    <property type="nucleotide sequence ID" value="NZ_CABVIN010000002.1"/>
</dbReference>
<dbReference type="InterPro" id="IPR036390">
    <property type="entry name" value="WH_DNA-bd_sf"/>
</dbReference>